<reference evidence="6 7" key="1">
    <citation type="submission" date="2023-04" db="EMBL/GenBank/DDBJ databases">
        <title>Genome of Basidiobolus ranarum AG-B5.</title>
        <authorList>
            <person name="Stajich J.E."/>
            <person name="Carter-House D."/>
            <person name="Gryganskyi A."/>
        </authorList>
    </citation>
    <scope>NUCLEOTIDE SEQUENCE [LARGE SCALE GENOMIC DNA]</scope>
    <source>
        <strain evidence="6 7">AG-B5</strain>
    </source>
</reference>
<dbReference type="InterPro" id="IPR014025">
    <property type="entry name" value="Glutaredoxin_subgr"/>
</dbReference>
<comment type="caution">
    <text evidence="6">The sequence shown here is derived from an EMBL/GenBank/DDBJ whole genome shotgun (WGS) entry which is preliminary data.</text>
</comment>
<keyword evidence="3" id="KW-1015">Disulfide bond</keyword>
<accession>A0ABR2WSH4</accession>
<dbReference type="InterPro" id="IPR002109">
    <property type="entry name" value="Glutaredoxin"/>
</dbReference>
<sequence length="104" mass="11969">MSVVRELVKRLIVENPVMIFSKSYCPYCIRTKDLFDDLNTKYKAIELNEHEHGSEIQEELKTLTGQRTVPNVFIHSQHIGGFDAVNSANETGKLQEYLKQNSKL</sequence>
<organism evidence="6 7">
    <name type="scientific">Basidiobolus ranarum</name>
    <dbReference type="NCBI Taxonomy" id="34480"/>
    <lineage>
        <taxon>Eukaryota</taxon>
        <taxon>Fungi</taxon>
        <taxon>Fungi incertae sedis</taxon>
        <taxon>Zoopagomycota</taxon>
        <taxon>Entomophthoromycotina</taxon>
        <taxon>Basidiobolomycetes</taxon>
        <taxon>Basidiobolales</taxon>
        <taxon>Basidiobolaceae</taxon>
        <taxon>Basidiobolus</taxon>
    </lineage>
</organism>
<dbReference type="CDD" id="cd03419">
    <property type="entry name" value="GRX_GRXh_1_2_like"/>
    <property type="match status" value="1"/>
</dbReference>
<dbReference type="PANTHER" id="PTHR45694">
    <property type="entry name" value="GLUTAREDOXIN 2"/>
    <property type="match status" value="1"/>
</dbReference>
<feature type="domain" description="Glutaredoxin" evidence="5">
    <location>
        <begin position="17"/>
        <end position="79"/>
    </location>
</feature>
<dbReference type="InterPro" id="IPR011767">
    <property type="entry name" value="GLR_AS"/>
</dbReference>
<evidence type="ECO:0000313" key="7">
    <source>
        <dbReference type="Proteomes" id="UP001479436"/>
    </source>
</evidence>
<evidence type="ECO:0000256" key="4">
    <source>
        <dbReference type="ARBA" id="ARBA00023284"/>
    </source>
</evidence>
<dbReference type="PANTHER" id="PTHR45694:SF18">
    <property type="entry name" value="GLUTAREDOXIN-1-RELATED"/>
    <property type="match status" value="1"/>
</dbReference>
<dbReference type="Proteomes" id="UP001479436">
    <property type="component" value="Unassembled WGS sequence"/>
</dbReference>
<keyword evidence="4" id="KW-0676">Redox-active center</keyword>
<name>A0ABR2WSH4_9FUNG</name>
<evidence type="ECO:0000259" key="5">
    <source>
        <dbReference type="Pfam" id="PF00462"/>
    </source>
</evidence>
<protein>
    <submittedName>
        <fullName evidence="6">Glutaredoxin</fullName>
    </submittedName>
</protein>
<evidence type="ECO:0000256" key="2">
    <source>
        <dbReference type="ARBA" id="ARBA00022982"/>
    </source>
</evidence>
<dbReference type="Gene3D" id="3.40.30.10">
    <property type="entry name" value="Glutaredoxin"/>
    <property type="match status" value="1"/>
</dbReference>
<keyword evidence="7" id="KW-1185">Reference proteome</keyword>
<dbReference type="SUPFAM" id="SSF52833">
    <property type="entry name" value="Thioredoxin-like"/>
    <property type="match status" value="1"/>
</dbReference>
<evidence type="ECO:0000256" key="1">
    <source>
        <dbReference type="ARBA" id="ARBA00022448"/>
    </source>
</evidence>
<dbReference type="InterPro" id="IPR036249">
    <property type="entry name" value="Thioredoxin-like_sf"/>
</dbReference>
<dbReference type="EMBL" id="JASJQH010000423">
    <property type="protein sequence ID" value="KAK9764466.1"/>
    <property type="molecule type" value="Genomic_DNA"/>
</dbReference>
<dbReference type="PROSITE" id="PS51354">
    <property type="entry name" value="GLUTAREDOXIN_2"/>
    <property type="match status" value="1"/>
</dbReference>
<evidence type="ECO:0000256" key="3">
    <source>
        <dbReference type="ARBA" id="ARBA00023157"/>
    </source>
</evidence>
<keyword evidence="2" id="KW-0249">Electron transport</keyword>
<dbReference type="PROSITE" id="PS00195">
    <property type="entry name" value="GLUTAREDOXIN_1"/>
    <property type="match status" value="1"/>
</dbReference>
<gene>
    <name evidence="6" type="primary">TTR1_2</name>
    <name evidence="6" type="ORF">K7432_007995</name>
</gene>
<keyword evidence="1" id="KW-0813">Transport</keyword>
<dbReference type="NCBIfam" id="TIGR02180">
    <property type="entry name" value="GRX_euk"/>
    <property type="match status" value="1"/>
</dbReference>
<proteinExistence type="predicted"/>
<dbReference type="Pfam" id="PF00462">
    <property type="entry name" value="Glutaredoxin"/>
    <property type="match status" value="1"/>
</dbReference>
<dbReference type="InterPro" id="IPR011899">
    <property type="entry name" value="Glutaredoxin_euk/vir"/>
</dbReference>
<dbReference type="PRINTS" id="PR00160">
    <property type="entry name" value="GLUTAREDOXIN"/>
</dbReference>
<evidence type="ECO:0000313" key="6">
    <source>
        <dbReference type="EMBL" id="KAK9764466.1"/>
    </source>
</evidence>